<sequence>MVDSLMVPGQQSWDYDLIADIFNSRDAALILQVPLSVRQNEDWYWLADPKWQFTVRSCYNMLNFEANVPSSKVWKRLWGLEVPGKVKHFFWRALMNVLPTADNLRPRKVEVSPICPICNAVNESVLHCLVECLFAHSCWLLSSIGTFGSCSSLIDWFEQIFTRCCKEDCNLAVILCWRLWFNRNDKVWNDHCSQAQSLGYLDLREESALEGWLETLEVVLLQQSVRVSLILFTLARLKRWLSVKRLVG</sequence>
<comment type="caution">
    <text evidence="1">The sequence shown here is derived from an EMBL/GenBank/DDBJ whole genome shotgun (WGS) entry which is preliminary data.</text>
</comment>
<evidence type="ECO:0000313" key="1">
    <source>
        <dbReference type="EMBL" id="KAH9735168.1"/>
    </source>
</evidence>
<dbReference type="EMBL" id="CM039175">
    <property type="protein sequence ID" value="KAH9735168.1"/>
    <property type="molecule type" value="Genomic_DNA"/>
</dbReference>
<gene>
    <name evidence="1" type="ORF">KPL71_017651</name>
</gene>
<dbReference type="Proteomes" id="UP000829398">
    <property type="component" value="Chromosome 6"/>
</dbReference>
<reference evidence="2" key="1">
    <citation type="journal article" date="2023" name="Hortic. Res.">
        <title>A chromosome-level phased genome enabling allele-level studies in sweet orange: a case study on citrus Huanglongbing tolerance.</title>
        <authorList>
            <person name="Wu B."/>
            <person name="Yu Q."/>
            <person name="Deng Z."/>
            <person name="Duan Y."/>
            <person name="Luo F."/>
            <person name="Gmitter F. Jr."/>
        </authorList>
    </citation>
    <scope>NUCLEOTIDE SEQUENCE [LARGE SCALE GENOMIC DNA]</scope>
    <source>
        <strain evidence="2">cv. Valencia</strain>
    </source>
</reference>
<keyword evidence="2" id="KW-1185">Reference proteome</keyword>
<evidence type="ECO:0000313" key="2">
    <source>
        <dbReference type="Proteomes" id="UP000829398"/>
    </source>
</evidence>
<organism evidence="1 2">
    <name type="scientific">Citrus sinensis</name>
    <name type="common">Sweet orange</name>
    <name type="synonym">Citrus aurantium var. sinensis</name>
    <dbReference type="NCBI Taxonomy" id="2711"/>
    <lineage>
        <taxon>Eukaryota</taxon>
        <taxon>Viridiplantae</taxon>
        <taxon>Streptophyta</taxon>
        <taxon>Embryophyta</taxon>
        <taxon>Tracheophyta</taxon>
        <taxon>Spermatophyta</taxon>
        <taxon>Magnoliopsida</taxon>
        <taxon>eudicotyledons</taxon>
        <taxon>Gunneridae</taxon>
        <taxon>Pentapetalae</taxon>
        <taxon>rosids</taxon>
        <taxon>malvids</taxon>
        <taxon>Sapindales</taxon>
        <taxon>Rutaceae</taxon>
        <taxon>Aurantioideae</taxon>
        <taxon>Citrus</taxon>
    </lineage>
</organism>
<proteinExistence type="predicted"/>
<accession>A0ACB8JRG6</accession>
<name>A0ACB8JRG6_CITSI</name>
<protein>
    <submittedName>
        <fullName evidence="1">Zf-RVT domain-containing protein</fullName>
    </submittedName>
</protein>